<sequence length="200" mass="22213">MLYENTPYGNWLRAANLSTMRYRTSSMSPNENNSEINRPMFVSKSSSPGASTHSTPIRSARKFGSFQKAHAQPQNDLGEVSQPHNACNSSFTHAKYPPPSSNIHPPSWPTLKQTYNQEPLSPTRNHLITYSTNSIVLSHHIGPTPITRSPLTPILIISNMPILFSSAPDITTERPTKHSSQKRTQPRPSSSRKIISVLGK</sequence>
<feature type="compositionally biased region" description="Polar residues" evidence="1">
    <location>
        <begin position="43"/>
        <end position="57"/>
    </location>
</feature>
<feature type="region of interest" description="Disordered" evidence="1">
    <location>
        <begin position="167"/>
        <end position="200"/>
    </location>
</feature>
<dbReference type="EMBL" id="JACGWO010000006">
    <property type="protein sequence ID" value="KAK4425148.1"/>
    <property type="molecule type" value="Genomic_DNA"/>
</dbReference>
<gene>
    <name evidence="2" type="ORF">Salat_1708700</name>
</gene>
<reference evidence="2" key="1">
    <citation type="submission" date="2020-06" db="EMBL/GenBank/DDBJ databases">
        <authorList>
            <person name="Li T."/>
            <person name="Hu X."/>
            <person name="Zhang T."/>
            <person name="Song X."/>
            <person name="Zhang H."/>
            <person name="Dai N."/>
            <person name="Sheng W."/>
            <person name="Hou X."/>
            <person name="Wei L."/>
        </authorList>
    </citation>
    <scope>NUCLEOTIDE SEQUENCE</scope>
    <source>
        <strain evidence="2">3651</strain>
        <tissue evidence="2">Leaf</tissue>
    </source>
</reference>
<organism evidence="2 3">
    <name type="scientific">Sesamum alatum</name>
    <dbReference type="NCBI Taxonomy" id="300844"/>
    <lineage>
        <taxon>Eukaryota</taxon>
        <taxon>Viridiplantae</taxon>
        <taxon>Streptophyta</taxon>
        <taxon>Embryophyta</taxon>
        <taxon>Tracheophyta</taxon>
        <taxon>Spermatophyta</taxon>
        <taxon>Magnoliopsida</taxon>
        <taxon>eudicotyledons</taxon>
        <taxon>Gunneridae</taxon>
        <taxon>Pentapetalae</taxon>
        <taxon>asterids</taxon>
        <taxon>lamiids</taxon>
        <taxon>Lamiales</taxon>
        <taxon>Pedaliaceae</taxon>
        <taxon>Sesamum</taxon>
    </lineage>
</organism>
<dbReference type="AlphaFoldDB" id="A0AAE2CK50"/>
<keyword evidence="3" id="KW-1185">Reference proteome</keyword>
<evidence type="ECO:0000313" key="3">
    <source>
        <dbReference type="Proteomes" id="UP001293254"/>
    </source>
</evidence>
<name>A0AAE2CK50_9LAMI</name>
<feature type="compositionally biased region" description="Polar residues" evidence="1">
    <location>
        <begin position="82"/>
        <end position="92"/>
    </location>
</feature>
<feature type="region of interest" description="Disordered" evidence="1">
    <location>
        <begin position="24"/>
        <end position="110"/>
    </location>
</feature>
<evidence type="ECO:0000313" key="2">
    <source>
        <dbReference type="EMBL" id="KAK4425148.1"/>
    </source>
</evidence>
<comment type="caution">
    <text evidence="2">The sequence shown here is derived from an EMBL/GenBank/DDBJ whole genome shotgun (WGS) entry which is preliminary data.</text>
</comment>
<accession>A0AAE2CK50</accession>
<protein>
    <submittedName>
        <fullName evidence="2">Uncharacterized protein</fullName>
    </submittedName>
</protein>
<reference evidence="2" key="2">
    <citation type="journal article" date="2024" name="Plant">
        <title>Genomic evolution and insights into agronomic trait innovations of Sesamum species.</title>
        <authorList>
            <person name="Miao H."/>
            <person name="Wang L."/>
            <person name="Qu L."/>
            <person name="Liu H."/>
            <person name="Sun Y."/>
            <person name="Le M."/>
            <person name="Wang Q."/>
            <person name="Wei S."/>
            <person name="Zheng Y."/>
            <person name="Lin W."/>
            <person name="Duan Y."/>
            <person name="Cao H."/>
            <person name="Xiong S."/>
            <person name="Wang X."/>
            <person name="Wei L."/>
            <person name="Li C."/>
            <person name="Ma Q."/>
            <person name="Ju M."/>
            <person name="Zhao R."/>
            <person name="Li G."/>
            <person name="Mu C."/>
            <person name="Tian Q."/>
            <person name="Mei H."/>
            <person name="Zhang T."/>
            <person name="Gao T."/>
            <person name="Zhang H."/>
        </authorList>
    </citation>
    <scope>NUCLEOTIDE SEQUENCE</scope>
    <source>
        <strain evidence="2">3651</strain>
    </source>
</reference>
<dbReference type="Proteomes" id="UP001293254">
    <property type="component" value="Unassembled WGS sequence"/>
</dbReference>
<feature type="compositionally biased region" description="Polar residues" evidence="1">
    <location>
        <begin position="24"/>
        <end position="36"/>
    </location>
</feature>
<evidence type="ECO:0000256" key="1">
    <source>
        <dbReference type="SAM" id="MobiDB-lite"/>
    </source>
</evidence>
<proteinExistence type="predicted"/>